<dbReference type="KEGG" id="tad:TRIADDRAFT_21863"/>
<dbReference type="InterPro" id="IPR057295">
    <property type="entry name" value="UNK_Znf_4"/>
</dbReference>
<dbReference type="PhylomeDB" id="B3RMM1"/>
<dbReference type="Gene3D" id="4.10.1000.10">
    <property type="entry name" value="Zinc finger, CCCH-type"/>
    <property type="match status" value="1"/>
</dbReference>
<evidence type="ECO:0000256" key="6">
    <source>
        <dbReference type="ARBA" id="ARBA00022833"/>
    </source>
</evidence>
<dbReference type="CTD" id="6750923"/>
<dbReference type="Pfam" id="PF23261">
    <property type="entry name" value="zf-CCCH_11"/>
    <property type="match status" value="1"/>
</dbReference>
<reference evidence="9 10" key="1">
    <citation type="journal article" date="2008" name="Nature">
        <title>The Trichoplax genome and the nature of placozoans.</title>
        <authorList>
            <person name="Srivastava M."/>
            <person name="Begovic E."/>
            <person name="Chapman J."/>
            <person name="Putnam N.H."/>
            <person name="Hellsten U."/>
            <person name="Kawashima T."/>
            <person name="Kuo A."/>
            <person name="Mitros T."/>
            <person name="Salamov A."/>
            <person name="Carpenter M.L."/>
            <person name="Signorovitch A.Y."/>
            <person name="Moreno M.A."/>
            <person name="Kamm K."/>
            <person name="Grimwood J."/>
            <person name="Schmutz J."/>
            <person name="Shapiro H."/>
            <person name="Grigoriev I.V."/>
            <person name="Buss L.W."/>
            <person name="Schierwater B."/>
            <person name="Dellaporta S.L."/>
            <person name="Rokhsar D.S."/>
        </authorList>
    </citation>
    <scope>NUCLEOTIDE SEQUENCE [LARGE SCALE GENOMIC DNA]</scope>
    <source>
        <strain evidence="9 10">Grell-BS-1999</strain>
    </source>
</reference>
<organism evidence="9 10">
    <name type="scientific">Trichoplax adhaerens</name>
    <name type="common">Trichoplax reptans</name>
    <dbReference type="NCBI Taxonomy" id="10228"/>
    <lineage>
        <taxon>Eukaryota</taxon>
        <taxon>Metazoa</taxon>
        <taxon>Placozoa</taxon>
        <taxon>Uniplacotomia</taxon>
        <taxon>Trichoplacea</taxon>
        <taxon>Trichoplacidae</taxon>
        <taxon>Trichoplax</taxon>
    </lineage>
</organism>
<dbReference type="Pfam" id="PF25427">
    <property type="entry name" value="zf-CCCH_UNK"/>
    <property type="match status" value="1"/>
</dbReference>
<evidence type="ECO:0000313" key="10">
    <source>
        <dbReference type="Proteomes" id="UP000009022"/>
    </source>
</evidence>
<keyword evidence="4" id="KW-0677">Repeat</keyword>
<dbReference type="PANTHER" id="PTHR14493:SF50">
    <property type="entry name" value="RING FINGER PROTEIN UNKEMPT"/>
    <property type="match status" value="1"/>
</dbReference>
<keyword evidence="10" id="KW-1185">Reference proteome</keyword>
<evidence type="ECO:0000256" key="4">
    <source>
        <dbReference type="ARBA" id="ARBA00022737"/>
    </source>
</evidence>
<protein>
    <recommendedName>
        <fullName evidence="8">C3H1-type domain-containing protein</fullName>
    </recommendedName>
</protein>
<feature type="zinc finger region" description="C3H1-type" evidence="7">
    <location>
        <begin position="145"/>
        <end position="175"/>
    </location>
</feature>
<comment type="subcellular location">
    <subcellularLocation>
        <location evidence="1">Cytoplasm</location>
    </subcellularLocation>
</comment>
<keyword evidence="6 7" id="KW-0862">Zinc</keyword>
<accession>B3RMM1</accession>
<keyword evidence="5 7" id="KW-0863">Zinc-finger</keyword>
<dbReference type="InterPro" id="IPR000571">
    <property type="entry name" value="Znf_CCCH"/>
</dbReference>
<sequence length="306" mass="36017">FRYLKSFRTEQCQSFLQHKCTAHRPYTCFNWHFLNQRRRRPKKLRDGTFNYSPDVYCTQYDETTGICPTGDKQSSLSDVLVAIRPHHFNKIVLIQSCRQHNFIKLVFIHGGVSTNSALPFFCYSNHCPYLHRTAGDTERRYHLRYYKTSKCIYETDSKGFCVKNGPHCAFAHGDDDLRQPVFDVREIQALERKEAGIEKIIPEDSLWHDKNFVVNTYKTEPCNKPPKTCRQGYACPYYHSNRDRRRCPANIKYRSIPCPTVKHGDEWGDPTICESGDECQYCHTRTEQQFHPEVNLLTIIDFVMDY</sequence>
<dbReference type="GO" id="GO:0008270">
    <property type="term" value="F:zinc ion binding"/>
    <property type="evidence" value="ECO:0007669"/>
    <property type="project" value="UniProtKB-KW"/>
</dbReference>
<dbReference type="EMBL" id="DS985242">
    <property type="protein sequence ID" value="EDV27874.1"/>
    <property type="molecule type" value="Genomic_DNA"/>
</dbReference>
<keyword evidence="2" id="KW-0963">Cytoplasm</keyword>
<keyword evidence="3 7" id="KW-0479">Metal-binding</keyword>
<dbReference type="STRING" id="10228.B3RMM1"/>
<dbReference type="InterPro" id="IPR045234">
    <property type="entry name" value="Unkempt-like"/>
</dbReference>
<dbReference type="InterPro" id="IPR057296">
    <property type="entry name" value="UNK_Znf_5"/>
</dbReference>
<evidence type="ECO:0000256" key="1">
    <source>
        <dbReference type="ARBA" id="ARBA00004496"/>
    </source>
</evidence>
<dbReference type="OMA" id="XCPYLHR"/>
<dbReference type="RefSeq" id="XP_002109708.1">
    <property type="nucleotide sequence ID" value="XM_002109672.1"/>
</dbReference>
<name>B3RMM1_TRIAD</name>
<dbReference type="InParanoid" id="B3RMM1"/>
<evidence type="ECO:0000256" key="3">
    <source>
        <dbReference type="ARBA" id="ARBA00022723"/>
    </source>
</evidence>
<dbReference type="eggNOG" id="KOG1595">
    <property type="taxonomic scope" value="Eukaryota"/>
</dbReference>
<evidence type="ECO:0000256" key="7">
    <source>
        <dbReference type="PROSITE-ProRule" id="PRU00723"/>
    </source>
</evidence>
<feature type="domain" description="C3H1-type" evidence="8">
    <location>
        <begin position="145"/>
        <end position="175"/>
    </location>
</feature>
<dbReference type="AlphaFoldDB" id="B3RMM1"/>
<dbReference type="OrthoDB" id="20534at2759"/>
<evidence type="ECO:0000256" key="2">
    <source>
        <dbReference type="ARBA" id="ARBA00022490"/>
    </source>
</evidence>
<evidence type="ECO:0000259" key="8">
    <source>
        <dbReference type="PROSITE" id="PS50103"/>
    </source>
</evidence>
<dbReference type="Pfam" id="PF18384">
    <property type="entry name" value="zf_CCCH_5"/>
    <property type="match status" value="1"/>
</dbReference>
<evidence type="ECO:0000256" key="5">
    <source>
        <dbReference type="ARBA" id="ARBA00022771"/>
    </source>
</evidence>
<dbReference type="HOGENOM" id="CLU_021641_0_0_1"/>
<dbReference type="SMART" id="SM00356">
    <property type="entry name" value="ZnF_C3H1"/>
    <property type="match status" value="3"/>
</dbReference>
<dbReference type="PANTHER" id="PTHR14493">
    <property type="entry name" value="UNKEMPT FAMILY MEMBER"/>
    <property type="match status" value="1"/>
</dbReference>
<dbReference type="Proteomes" id="UP000009022">
    <property type="component" value="Unassembled WGS sequence"/>
</dbReference>
<dbReference type="GeneID" id="6750923"/>
<feature type="non-terminal residue" evidence="9">
    <location>
        <position position="1"/>
    </location>
</feature>
<dbReference type="Pfam" id="PF23035">
    <property type="entry name" value="zf-CCCH_UNK-like_4th"/>
    <property type="match status" value="1"/>
</dbReference>
<evidence type="ECO:0000313" key="9">
    <source>
        <dbReference type="EMBL" id="EDV27874.1"/>
    </source>
</evidence>
<gene>
    <name evidence="9" type="ORF">TRIADDRAFT_21863</name>
</gene>
<dbReference type="InterPro" id="IPR040594">
    <property type="entry name" value="UNK_Znf_1"/>
</dbReference>
<dbReference type="GO" id="GO:0005737">
    <property type="term" value="C:cytoplasm"/>
    <property type="evidence" value="ECO:0007669"/>
    <property type="project" value="UniProtKB-SubCell"/>
</dbReference>
<proteinExistence type="predicted"/>
<dbReference type="PROSITE" id="PS50103">
    <property type="entry name" value="ZF_C3H1"/>
    <property type="match status" value="1"/>
</dbReference>